<gene>
    <name evidence="2" type="ordered locus">Caul_1652</name>
</gene>
<dbReference type="OrthoDB" id="7185526at2"/>
<keyword evidence="1" id="KW-0812">Transmembrane</keyword>
<protein>
    <submittedName>
        <fullName evidence="2">Uncharacterized protein</fullName>
    </submittedName>
</protein>
<feature type="transmembrane region" description="Helical" evidence="1">
    <location>
        <begin position="116"/>
        <end position="137"/>
    </location>
</feature>
<feature type="transmembrane region" description="Helical" evidence="1">
    <location>
        <begin position="157"/>
        <end position="182"/>
    </location>
</feature>
<sequence precursor="true">MKLTPAVRVIAVLCPLLLLAGVVLLWLAAITPWHTDSHAYFAQLQKLRAGLYFGQPDAETFKRATLRFGALQSQYATRKWLYADIGYACLTLAACAGVVATLAARFGARLLRTQGSALVVLGVTVLALLATLAGLAADPLHRFYREQLPEWSDALEIPLAGALVAMIPLTTITLLLVVPPLILRRRARGPLLVFTRPPHWPSILANAVYALPLAFAAFLISSFASRGGWALAPAGLMLLWLFLNGRALWIAQKENIDASR</sequence>
<dbReference type="HOGENOM" id="CLU_1068297_0_0_5"/>
<accession>B0T2G0</accession>
<feature type="transmembrane region" description="Helical" evidence="1">
    <location>
        <begin position="230"/>
        <end position="251"/>
    </location>
</feature>
<evidence type="ECO:0000313" key="2">
    <source>
        <dbReference type="EMBL" id="ABZ70781.1"/>
    </source>
</evidence>
<dbReference type="KEGG" id="cak:Caul_1652"/>
<keyword evidence="1" id="KW-1133">Transmembrane helix</keyword>
<reference evidence="2" key="1">
    <citation type="submission" date="2008-01" db="EMBL/GenBank/DDBJ databases">
        <title>Complete sequence of chromosome of Caulobacter sp. K31.</title>
        <authorList>
            <consortium name="US DOE Joint Genome Institute"/>
            <person name="Copeland A."/>
            <person name="Lucas S."/>
            <person name="Lapidus A."/>
            <person name="Barry K."/>
            <person name="Glavina del Rio T."/>
            <person name="Dalin E."/>
            <person name="Tice H."/>
            <person name="Pitluck S."/>
            <person name="Bruce D."/>
            <person name="Goodwin L."/>
            <person name="Thompson L.S."/>
            <person name="Brettin T."/>
            <person name="Detter J.C."/>
            <person name="Han C."/>
            <person name="Schmutz J."/>
            <person name="Larimer F."/>
            <person name="Land M."/>
            <person name="Hauser L."/>
            <person name="Kyrpides N."/>
            <person name="Kim E."/>
            <person name="Stephens C."/>
            <person name="Richardson P."/>
        </authorList>
    </citation>
    <scope>NUCLEOTIDE SEQUENCE [LARGE SCALE GENOMIC DNA]</scope>
    <source>
        <strain evidence="2">K31</strain>
    </source>
</reference>
<proteinExistence type="predicted"/>
<dbReference type="STRING" id="366602.Caul_1652"/>
<feature type="transmembrane region" description="Helical" evidence="1">
    <location>
        <begin position="203"/>
        <end position="224"/>
    </location>
</feature>
<feature type="transmembrane region" description="Helical" evidence="1">
    <location>
        <begin position="7"/>
        <end position="29"/>
    </location>
</feature>
<evidence type="ECO:0000256" key="1">
    <source>
        <dbReference type="SAM" id="Phobius"/>
    </source>
</evidence>
<keyword evidence="1" id="KW-0472">Membrane</keyword>
<dbReference type="AlphaFoldDB" id="B0T2G0"/>
<name>B0T2G0_CAUSK</name>
<dbReference type="EMBL" id="CP000927">
    <property type="protein sequence ID" value="ABZ70781.1"/>
    <property type="molecule type" value="Genomic_DNA"/>
</dbReference>
<organism evidence="2">
    <name type="scientific">Caulobacter sp. (strain K31)</name>
    <dbReference type="NCBI Taxonomy" id="366602"/>
    <lineage>
        <taxon>Bacteria</taxon>
        <taxon>Pseudomonadati</taxon>
        <taxon>Pseudomonadota</taxon>
        <taxon>Alphaproteobacteria</taxon>
        <taxon>Caulobacterales</taxon>
        <taxon>Caulobacteraceae</taxon>
        <taxon>Caulobacter</taxon>
    </lineage>
</organism>
<feature type="transmembrane region" description="Helical" evidence="1">
    <location>
        <begin position="85"/>
        <end position="104"/>
    </location>
</feature>